<feature type="region of interest" description="Disordered" evidence="5">
    <location>
        <begin position="284"/>
        <end position="336"/>
    </location>
</feature>
<comment type="caution">
    <text evidence="6">The sequence shown here is derived from an EMBL/GenBank/DDBJ whole genome shotgun (WGS) entry which is preliminary data.</text>
</comment>
<sequence>MEEKDLALARRLVDVDKKARGRALKKFRQWLNAKASLSLLQSADDYESTKGVFTEIDMLKIMRAIYFCMWHADKPLIQEELAANLASLIHIFKRIEDTMLFVTAFFETIQQQWSNIDKLRLDKFYLLIREMLKQCFKHLSNNGWSDRAIDLFANALQTHPLELITEYISDGVKLHIIDIYIDELFKSYRNIPMLIVIRLIDPFRLLATKCPNKLIRQVTISNIFERICSMIEKGKGDNLFANKSTYEDYISKMATNKGTLESCRNKLYGIKHKLLIMPEPVLSTEDMELPSPDPPVHKPADESADQVEEIEKSDLSDGIVDNTSSNIEDIDLDGDEATPEDGDFANELDALVGETETISDQSLESTSDLENGIMEPENNNESPLAKDFITNVKPNKKRKRRTKANKKNSKELHIIIHPPSSLEFKRSRSLEDVNSALGAWYNEEEFTPSTPSPLHEYTPSKKKRVTFSGEQPYVREFRKGSSAMQSPDIIAFEKNLTPVKSILKSCMEP</sequence>
<dbReference type="Pfam" id="PF05997">
    <property type="entry name" value="Nop52"/>
    <property type="match status" value="1"/>
</dbReference>
<dbReference type="PANTHER" id="PTHR13026">
    <property type="entry name" value="NNP-1 PROTEIN NOVEL NUCLEAR PROTEIN 1 NOP52"/>
    <property type="match status" value="1"/>
</dbReference>
<evidence type="ECO:0000313" key="6">
    <source>
        <dbReference type="EMBL" id="KAI6652024.1"/>
    </source>
</evidence>
<name>A0AAV7JTZ9_9METZ</name>
<proteinExistence type="inferred from homology"/>
<evidence type="ECO:0000256" key="2">
    <source>
        <dbReference type="ARBA" id="ARBA00006374"/>
    </source>
</evidence>
<keyword evidence="3" id="KW-0698">rRNA processing</keyword>
<evidence type="ECO:0000256" key="4">
    <source>
        <dbReference type="ARBA" id="ARBA00023242"/>
    </source>
</evidence>
<dbReference type="GO" id="GO:0030688">
    <property type="term" value="C:preribosome, small subunit precursor"/>
    <property type="evidence" value="ECO:0007669"/>
    <property type="project" value="InterPro"/>
</dbReference>
<evidence type="ECO:0000313" key="7">
    <source>
        <dbReference type="Proteomes" id="UP001165289"/>
    </source>
</evidence>
<keyword evidence="7" id="KW-1185">Reference proteome</keyword>
<gene>
    <name evidence="6" type="ORF">LOD99_4569</name>
</gene>
<dbReference type="Proteomes" id="UP001165289">
    <property type="component" value="Unassembled WGS sequence"/>
</dbReference>
<comment type="subcellular location">
    <subcellularLocation>
        <location evidence="1">Nucleus</location>
    </subcellularLocation>
</comment>
<dbReference type="PANTHER" id="PTHR13026:SF0">
    <property type="entry name" value="RIBOSOMAL RNA PROCESSING 1B"/>
    <property type="match status" value="1"/>
</dbReference>
<dbReference type="InterPro" id="IPR010301">
    <property type="entry name" value="RRP1"/>
</dbReference>
<reference evidence="6 7" key="1">
    <citation type="journal article" date="2023" name="BMC Biol.">
        <title>The compact genome of the sponge Oopsacas minuta (Hexactinellida) is lacking key metazoan core genes.</title>
        <authorList>
            <person name="Santini S."/>
            <person name="Schenkelaars Q."/>
            <person name="Jourda C."/>
            <person name="Duchesne M."/>
            <person name="Belahbib H."/>
            <person name="Rocher C."/>
            <person name="Selva M."/>
            <person name="Riesgo A."/>
            <person name="Vervoort M."/>
            <person name="Leys S.P."/>
            <person name="Kodjabachian L."/>
            <person name="Le Bivic A."/>
            <person name="Borchiellini C."/>
            <person name="Claverie J.M."/>
            <person name="Renard E."/>
        </authorList>
    </citation>
    <scope>NUCLEOTIDE SEQUENCE [LARGE SCALE GENOMIC DNA]</scope>
    <source>
        <strain evidence="6">SPO-2</strain>
    </source>
</reference>
<accession>A0AAV7JTZ9</accession>
<evidence type="ECO:0000256" key="1">
    <source>
        <dbReference type="ARBA" id="ARBA00004123"/>
    </source>
</evidence>
<dbReference type="GO" id="GO:0005634">
    <property type="term" value="C:nucleus"/>
    <property type="evidence" value="ECO:0007669"/>
    <property type="project" value="UniProtKB-SubCell"/>
</dbReference>
<organism evidence="6 7">
    <name type="scientific">Oopsacas minuta</name>
    <dbReference type="NCBI Taxonomy" id="111878"/>
    <lineage>
        <taxon>Eukaryota</taxon>
        <taxon>Metazoa</taxon>
        <taxon>Porifera</taxon>
        <taxon>Hexactinellida</taxon>
        <taxon>Hexasterophora</taxon>
        <taxon>Lyssacinosida</taxon>
        <taxon>Leucopsacidae</taxon>
        <taxon>Oopsacas</taxon>
    </lineage>
</organism>
<comment type="similarity">
    <text evidence="2">Belongs to the RRP1 family.</text>
</comment>
<dbReference type="AlphaFoldDB" id="A0AAV7JTZ9"/>
<dbReference type="GO" id="GO:0006364">
    <property type="term" value="P:rRNA processing"/>
    <property type="evidence" value="ECO:0007669"/>
    <property type="project" value="UniProtKB-KW"/>
</dbReference>
<keyword evidence="4" id="KW-0539">Nucleus</keyword>
<protein>
    <submittedName>
        <fullName evidence="6">Ribosomal RNA processing protein 1-like protein A-like isoform X1</fullName>
    </submittedName>
</protein>
<dbReference type="EMBL" id="JAKMXF010000300">
    <property type="protein sequence ID" value="KAI6652024.1"/>
    <property type="molecule type" value="Genomic_DNA"/>
</dbReference>
<evidence type="ECO:0000256" key="3">
    <source>
        <dbReference type="ARBA" id="ARBA00022552"/>
    </source>
</evidence>
<evidence type="ECO:0000256" key="5">
    <source>
        <dbReference type="SAM" id="MobiDB-lite"/>
    </source>
</evidence>
<feature type="region of interest" description="Disordered" evidence="5">
    <location>
        <begin position="444"/>
        <end position="463"/>
    </location>
</feature>